<feature type="domain" description="Flagellin C-terminal" evidence="6">
    <location>
        <begin position="278"/>
        <end position="363"/>
    </location>
</feature>
<keyword evidence="7" id="KW-0966">Cell projection</keyword>
<evidence type="ECO:0000259" key="6">
    <source>
        <dbReference type="Pfam" id="PF00700"/>
    </source>
</evidence>
<protein>
    <recommendedName>
        <fullName evidence="2 4">Flagellin</fullName>
    </recommendedName>
</protein>
<dbReference type="InterPro" id="IPR046358">
    <property type="entry name" value="Flagellin_C"/>
</dbReference>
<dbReference type="Gene3D" id="6.10.10.10">
    <property type="entry name" value="Flagellar export chaperone, C-terminal domain"/>
    <property type="match status" value="1"/>
</dbReference>
<evidence type="ECO:0000256" key="3">
    <source>
        <dbReference type="ARBA" id="ARBA00023143"/>
    </source>
</evidence>
<dbReference type="Proteomes" id="UP000774000">
    <property type="component" value="Unassembled WGS sequence"/>
</dbReference>
<dbReference type="Pfam" id="PF00669">
    <property type="entry name" value="Flagellin_N"/>
    <property type="match status" value="1"/>
</dbReference>
<organism evidence="7 8">
    <name type="scientific">Halanaerobacter jeridensis</name>
    <dbReference type="NCBI Taxonomy" id="706427"/>
    <lineage>
        <taxon>Bacteria</taxon>
        <taxon>Bacillati</taxon>
        <taxon>Bacillota</taxon>
        <taxon>Clostridia</taxon>
        <taxon>Halanaerobiales</taxon>
        <taxon>Halobacteroidaceae</taxon>
        <taxon>Halanaerobacter</taxon>
    </lineage>
</organism>
<dbReference type="RefSeq" id="WP_204702220.1">
    <property type="nucleotide sequence ID" value="NZ_JAFBDQ010000013.1"/>
</dbReference>
<keyword evidence="7" id="KW-0282">Flagellum</keyword>
<dbReference type="InterPro" id="IPR042187">
    <property type="entry name" value="Flagellin_C_sub2"/>
</dbReference>
<evidence type="ECO:0000313" key="7">
    <source>
        <dbReference type="EMBL" id="MBM7557468.1"/>
    </source>
</evidence>
<comment type="subcellular location">
    <subcellularLocation>
        <location evidence="4">Secreted</location>
    </subcellularLocation>
    <subcellularLocation>
        <location evidence="4">Bacterial flagellum</location>
    </subcellularLocation>
</comment>
<comment type="function">
    <text evidence="4">Flagellin is the subunit protein which polymerizes to form the filaments of bacterial flagella.</text>
</comment>
<evidence type="ECO:0000256" key="4">
    <source>
        <dbReference type="RuleBase" id="RU362073"/>
    </source>
</evidence>
<keyword evidence="8" id="KW-1185">Reference proteome</keyword>
<dbReference type="PANTHER" id="PTHR42792">
    <property type="entry name" value="FLAGELLIN"/>
    <property type="match status" value="1"/>
</dbReference>
<accession>A0A939BPZ2</accession>
<feature type="domain" description="Flagellin N-terminal" evidence="5">
    <location>
        <begin position="3"/>
        <end position="140"/>
    </location>
</feature>
<gene>
    <name evidence="7" type="ORF">JOC47_002334</name>
</gene>
<dbReference type="PRINTS" id="PR00207">
    <property type="entry name" value="FLAGELLIN"/>
</dbReference>
<dbReference type="PANTHER" id="PTHR42792:SF2">
    <property type="entry name" value="FLAGELLIN"/>
    <property type="match status" value="1"/>
</dbReference>
<comment type="caution">
    <text evidence="7">The sequence shown here is derived from an EMBL/GenBank/DDBJ whole genome shotgun (WGS) entry which is preliminary data.</text>
</comment>
<dbReference type="GO" id="GO:0005198">
    <property type="term" value="F:structural molecule activity"/>
    <property type="evidence" value="ECO:0007669"/>
    <property type="project" value="UniProtKB-UniRule"/>
</dbReference>
<dbReference type="SUPFAM" id="SSF64518">
    <property type="entry name" value="Phase 1 flagellin"/>
    <property type="match status" value="1"/>
</dbReference>
<evidence type="ECO:0000259" key="5">
    <source>
        <dbReference type="Pfam" id="PF00669"/>
    </source>
</evidence>
<keyword evidence="7" id="KW-0969">Cilium</keyword>
<dbReference type="GO" id="GO:0009288">
    <property type="term" value="C:bacterial-type flagellum"/>
    <property type="evidence" value="ECO:0007669"/>
    <property type="project" value="UniProtKB-SubCell"/>
</dbReference>
<dbReference type="GO" id="GO:0005576">
    <property type="term" value="C:extracellular region"/>
    <property type="evidence" value="ECO:0007669"/>
    <property type="project" value="UniProtKB-SubCell"/>
</dbReference>
<evidence type="ECO:0000256" key="1">
    <source>
        <dbReference type="ARBA" id="ARBA00005709"/>
    </source>
</evidence>
<evidence type="ECO:0000313" key="8">
    <source>
        <dbReference type="Proteomes" id="UP000774000"/>
    </source>
</evidence>
<dbReference type="AlphaFoldDB" id="A0A939BPZ2"/>
<dbReference type="InterPro" id="IPR001492">
    <property type="entry name" value="Flagellin"/>
</dbReference>
<keyword evidence="3 4" id="KW-0975">Bacterial flagellum</keyword>
<name>A0A939BPZ2_9FIRM</name>
<proteinExistence type="inferred from homology"/>
<dbReference type="EMBL" id="JAFBDQ010000013">
    <property type="protein sequence ID" value="MBM7557468.1"/>
    <property type="molecule type" value="Genomic_DNA"/>
</dbReference>
<dbReference type="Pfam" id="PF00700">
    <property type="entry name" value="Flagellin_C"/>
    <property type="match status" value="1"/>
</dbReference>
<comment type="similarity">
    <text evidence="1 4">Belongs to the bacterial flagellin family.</text>
</comment>
<dbReference type="InterPro" id="IPR001029">
    <property type="entry name" value="Flagellin_N"/>
</dbReference>
<sequence>MRINTNVAALNAYNQLKQTNEAMNDSLEKLSSGQRINQAADDAAGLAISEKMKSQVKGLAQAQRNAQDGISMIQTAEGALKETHSILQRMRELSVQAANDSNTNSDREEIQKEIGQLTQEINRIANTTEFNTKNLLDGSQEDKSIQRDVTDGVSAAVTFNGQVEFNATYTVKYDSAASATTVLNNNGEIVAQGEGGVSGGVATFDGMTFDGSGGNTGTVTIQAGRADTSGTDDALTFQIGANGGQDTSLGIRSMKAADLNVQTGTINVETQSAAEKAIGVIDNAIGKVSGERAKLGAKQNRLNSTINNLRASEENLTAAKSRIKDVDMAQKMMELSKLRVLKQAGTSMLAQANQKSQGVLSLLG</sequence>
<keyword evidence="4" id="KW-0964">Secreted</keyword>
<reference evidence="7" key="1">
    <citation type="submission" date="2021-01" db="EMBL/GenBank/DDBJ databases">
        <title>Genomic Encyclopedia of Type Strains, Phase IV (KMG-IV): sequencing the most valuable type-strain genomes for metagenomic binning, comparative biology and taxonomic classification.</title>
        <authorList>
            <person name="Goeker M."/>
        </authorList>
    </citation>
    <scope>NUCLEOTIDE SEQUENCE</scope>
    <source>
        <strain evidence="7">DSM 23230</strain>
    </source>
</reference>
<dbReference type="Gene3D" id="1.20.1330.10">
    <property type="entry name" value="f41 fragment of flagellin, N-terminal domain"/>
    <property type="match status" value="2"/>
</dbReference>
<evidence type="ECO:0000256" key="2">
    <source>
        <dbReference type="ARBA" id="ARBA00020110"/>
    </source>
</evidence>